<proteinExistence type="predicted"/>
<evidence type="ECO:0000313" key="4">
    <source>
        <dbReference type="Proteomes" id="UP000247454"/>
    </source>
</evidence>
<accession>A0A318T3Z1</accession>
<dbReference type="OrthoDB" id="8451210at2"/>
<evidence type="ECO:0000256" key="1">
    <source>
        <dbReference type="SAM" id="MobiDB-lite"/>
    </source>
</evidence>
<feature type="signal peptide" evidence="2">
    <location>
        <begin position="1"/>
        <end position="20"/>
    </location>
</feature>
<feature type="region of interest" description="Disordered" evidence="1">
    <location>
        <begin position="47"/>
        <end position="70"/>
    </location>
</feature>
<dbReference type="AlphaFoldDB" id="A0A318T3Z1"/>
<evidence type="ECO:0008006" key="5">
    <source>
        <dbReference type="Google" id="ProtNLM"/>
    </source>
</evidence>
<evidence type="ECO:0000256" key="2">
    <source>
        <dbReference type="SAM" id="SignalP"/>
    </source>
</evidence>
<dbReference type="EMBL" id="QJTF01000012">
    <property type="protein sequence ID" value="PYE87581.1"/>
    <property type="molecule type" value="Genomic_DNA"/>
</dbReference>
<organism evidence="3 4">
    <name type="scientific">Phyllobacterium leguminum</name>
    <dbReference type="NCBI Taxonomy" id="314237"/>
    <lineage>
        <taxon>Bacteria</taxon>
        <taxon>Pseudomonadati</taxon>
        <taxon>Pseudomonadota</taxon>
        <taxon>Alphaproteobacteria</taxon>
        <taxon>Hyphomicrobiales</taxon>
        <taxon>Phyllobacteriaceae</taxon>
        <taxon>Phyllobacterium</taxon>
    </lineage>
</organism>
<gene>
    <name evidence="3" type="ORF">C7477_11283</name>
</gene>
<evidence type="ECO:0000313" key="3">
    <source>
        <dbReference type="EMBL" id="PYE87581.1"/>
    </source>
</evidence>
<feature type="chain" id="PRO_5016393029" description="DUF680 domain-containing protein" evidence="2">
    <location>
        <begin position="21"/>
        <end position="70"/>
    </location>
</feature>
<comment type="caution">
    <text evidence="3">The sequence shown here is derived from an EMBL/GenBank/DDBJ whole genome shotgun (WGS) entry which is preliminary data.</text>
</comment>
<protein>
    <recommendedName>
        <fullName evidence="5">DUF680 domain-containing protein</fullName>
    </recommendedName>
</protein>
<dbReference type="Proteomes" id="UP000247454">
    <property type="component" value="Unassembled WGS sequence"/>
</dbReference>
<name>A0A318T3Z1_9HYPH</name>
<dbReference type="RefSeq" id="WP_110752175.1">
    <property type="nucleotide sequence ID" value="NZ_QJTF01000012.1"/>
</dbReference>
<sequence length="70" mass="7040">MKKIMLATAVLALSAGAAFAENPNLGTPADLHANIQAQAAQNVDYTPTASISTANPAADRFGDASPAKGE</sequence>
<reference evidence="3 4" key="1">
    <citation type="submission" date="2018-06" db="EMBL/GenBank/DDBJ databases">
        <title>Genomic Encyclopedia of Type Strains, Phase III (KMG-III): the genomes of soil and plant-associated and newly described type strains.</title>
        <authorList>
            <person name="Whitman W."/>
        </authorList>
    </citation>
    <scope>NUCLEOTIDE SEQUENCE [LARGE SCALE GENOMIC DNA]</scope>
    <source>
        <strain evidence="3 4">ORS 1419</strain>
    </source>
</reference>
<keyword evidence="2" id="KW-0732">Signal</keyword>
<keyword evidence="4" id="KW-1185">Reference proteome</keyword>